<dbReference type="InParanoid" id="A0A0C3APH6"/>
<reference evidence="2 3" key="1">
    <citation type="submission" date="2014-04" db="EMBL/GenBank/DDBJ databases">
        <authorList>
            <consortium name="DOE Joint Genome Institute"/>
            <person name="Kuo A."/>
            <person name="Kohler A."/>
            <person name="Nagy L.G."/>
            <person name="Floudas D."/>
            <person name="Copeland A."/>
            <person name="Barry K.W."/>
            <person name="Cichocki N."/>
            <person name="Veneault-Fourrey C."/>
            <person name="LaButti K."/>
            <person name="Lindquist E.A."/>
            <person name="Lipzen A."/>
            <person name="Lundell T."/>
            <person name="Morin E."/>
            <person name="Murat C."/>
            <person name="Sun H."/>
            <person name="Tunlid A."/>
            <person name="Henrissat B."/>
            <person name="Grigoriev I.V."/>
            <person name="Hibbett D.S."/>
            <person name="Martin F."/>
            <person name="Nordberg H.P."/>
            <person name="Cantor M.N."/>
            <person name="Hua S.X."/>
        </authorList>
    </citation>
    <scope>NUCLEOTIDE SEQUENCE [LARGE SCALE GENOMIC DNA]</scope>
    <source>
        <strain evidence="2 3">Foug A</strain>
    </source>
</reference>
<protein>
    <submittedName>
        <fullName evidence="2">Uncharacterized protein</fullName>
    </submittedName>
</protein>
<gene>
    <name evidence="2" type="ORF">SCLCIDRAFT_1210920</name>
</gene>
<organism evidence="2 3">
    <name type="scientific">Scleroderma citrinum Foug A</name>
    <dbReference type="NCBI Taxonomy" id="1036808"/>
    <lineage>
        <taxon>Eukaryota</taxon>
        <taxon>Fungi</taxon>
        <taxon>Dikarya</taxon>
        <taxon>Basidiomycota</taxon>
        <taxon>Agaricomycotina</taxon>
        <taxon>Agaricomycetes</taxon>
        <taxon>Agaricomycetidae</taxon>
        <taxon>Boletales</taxon>
        <taxon>Sclerodermatineae</taxon>
        <taxon>Sclerodermataceae</taxon>
        <taxon>Scleroderma</taxon>
    </lineage>
</organism>
<reference evidence="3" key="2">
    <citation type="submission" date="2015-01" db="EMBL/GenBank/DDBJ databases">
        <title>Evolutionary Origins and Diversification of the Mycorrhizal Mutualists.</title>
        <authorList>
            <consortium name="DOE Joint Genome Institute"/>
            <consortium name="Mycorrhizal Genomics Consortium"/>
            <person name="Kohler A."/>
            <person name="Kuo A."/>
            <person name="Nagy L.G."/>
            <person name="Floudas D."/>
            <person name="Copeland A."/>
            <person name="Barry K.W."/>
            <person name="Cichocki N."/>
            <person name="Veneault-Fourrey C."/>
            <person name="LaButti K."/>
            <person name="Lindquist E.A."/>
            <person name="Lipzen A."/>
            <person name="Lundell T."/>
            <person name="Morin E."/>
            <person name="Murat C."/>
            <person name="Riley R."/>
            <person name="Ohm R."/>
            <person name="Sun H."/>
            <person name="Tunlid A."/>
            <person name="Henrissat B."/>
            <person name="Grigoriev I.V."/>
            <person name="Hibbett D.S."/>
            <person name="Martin F."/>
        </authorList>
    </citation>
    <scope>NUCLEOTIDE SEQUENCE [LARGE SCALE GENOMIC DNA]</scope>
    <source>
        <strain evidence="3">Foug A</strain>
    </source>
</reference>
<dbReference type="EMBL" id="KN822015">
    <property type="protein sequence ID" value="KIM66877.1"/>
    <property type="molecule type" value="Genomic_DNA"/>
</dbReference>
<evidence type="ECO:0000313" key="2">
    <source>
        <dbReference type="EMBL" id="KIM66877.1"/>
    </source>
</evidence>
<evidence type="ECO:0000313" key="3">
    <source>
        <dbReference type="Proteomes" id="UP000053989"/>
    </source>
</evidence>
<proteinExistence type="predicted"/>
<evidence type="ECO:0000256" key="1">
    <source>
        <dbReference type="SAM" id="MobiDB-lite"/>
    </source>
</evidence>
<dbReference type="Proteomes" id="UP000053989">
    <property type="component" value="Unassembled WGS sequence"/>
</dbReference>
<dbReference type="AlphaFoldDB" id="A0A0C3APH6"/>
<sequence>MAWNQTYFPRLYLHKSLVLSLPSNNDLKSLLTLFSTRLTNRYLVTRVVQCLPDPCQPDSKITTPVYSVAKPFVWHQNESASSVSEDRSDDELRDETRGNQVRINNIDES</sequence>
<keyword evidence="3" id="KW-1185">Reference proteome</keyword>
<dbReference type="OrthoDB" id="2688372at2759"/>
<feature type="region of interest" description="Disordered" evidence="1">
    <location>
        <begin position="77"/>
        <end position="109"/>
    </location>
</feature>
<accession>A0A0C3APH6</accession>
<dbReference type="HOGENOM" id="CLU_167037_0_0_1"/>
<name>A0A0C3APH6_9AGAM</name>